<evidence type="ECO:0008006" key="4">
    <source>
        <dbReference type="Google" id="ProtNLM"/>
    </source>
</evidence>
<accession>A0A6I4UYI3</accession>
<sequence length="87" mass="9771">MSSWAIVAIVAIAVWGVVQAMKAKNGRETGTVGDHQPDRQADQIAQSELKELRERIKVLERIATDANTTESRKIQEISQEIENLRDK</sequence>
<organism evidence="2 3">
    <name type="scientific">Pontixanthobacter luteolus</name>
    <dbReference type="NCBI Taxonomy" id="295089"/>
    <lineage>
        <taxon>Bacteria</taxon>
        <taxon>Pseudomonadati</taxon>
        <taxon>Pseudomonadota</taxon>
        <taxon>Alphaproteobacteria</taxon>
        <taxon>Sphingomonadales</taxon>
        <taxon>Erythrobacteraceae</taxon>
        <taxon>Pontixanthobacter</taxon>
    </lineage>
</organism>
<name>A0A6I4UYI3_9SPHN</name>
<evidence type="ECO:0000313" key="3">
    <source>
        <dbReference type="Proteomes" id="UP000471435"/>
    </source>
</evidence>
<keyword evidence="1" id="KW-0175">Coiled coil</keyword>
<dbReference type="EMBL" id="WTYP01000001">
    <property type="protein sequence ID" value="MXP45981.1"/>
    <property type="molecule type" value="Genomic_DNA"/>
</dbReference>
<dbReference type="OrthoDB" id="7579171at2"/>
<evidence type="ECO:0000313" key="2">
    <source>
        <dbReference type="EMBL" id="MXP45981.1"/>
    </source>
</evidence>
<evidence type="ECO:0000256" key="1">
    <source>
        <dbReference type="SAM" id="Coils"/>
    </source>
</evidence>
<comment type="caution">
    <text evidence="2">The sequence shown here is derived from an EMBL/GenBank/DDBJ whole genome shotgun (WGS) entry which is preliminary data.</text>
</comment>
<reference evidence="2 3" key="1">
    <citation type="submission" date="2019-12" db="EMBL/GenBank/DDBJ databases">
        <title>Genomic-based taxomic classification of the family Erythrobacteraceae.</title>
        <authorList>
            <person name="Xu L."/>
        </authorList>
    </citation>
    <scope>NUCLEOTIDE SEQUENCE [LARGE SCALE GENOMIC DNA]</scope>
    <source>
        <strain evidence="2 3">SW-109</strain>
    </source>
</reference>
<proteinExistence type="predicted"/>
<dbReference type="Proteomes" id="UP000471435">
    <property type="component" value="Unassembled WGS sequence"/>
</dbReference>
<feature type="coiled-coil region" evidence="1">
    <location>
        <begin position="42"/>
        <end position="87"/>
    </location>
</feature>
<protein>
    <recommendedName>
        <fullName evidence="4">Phage shock protein B</fullName>
    </recommendedName>
</protein>
<dbReference type="AlphaFoldDB" id="A0A6I4UYI3"/>
<keyword evidence="3" id="KW-1185">Reference proteome</keyword>
<gene>
    <name evidence="2" type="ORF">GRI43_01060</name>
</gene>